<dbReference type="AlphaFoldDB" id="A0A965GC41"/>
<feature type="transmembrane region" description="Helical" evidence="5">
    <location>
        <begin position="51"/>
        <end position="71"/>
    </location>
</feature>
<feature type="transmembrane region" description="Helical" evidence="5">
    <location>
        <begin position="26"/>
        <end position="44"/>
    </location>
</feature>
<protein>
    <submittedName>
        <fullName evidence="7">RDD family protein</fullName>
    </submittedName>
</protein>
<sequence length="131" mass="13824">MSSSGGIGSESDDAPGLRLASLWRKLFALCLDWLASSVIARLLVSEQQRTGWVTLAIFFLEVALFTILLGGSAGQVVAGIRIVDIDTGMKIGVLAALIRSALICLVIPPILSINGRGLHDRAVRSVAIVNV</sequence>
<gene>
    <name evidence="7" type="ORF">EBT44_02580</name>
</gene>
<dbReference type="InterPro" id="IPR010432">
    <property type="entry name" value="RDD"/>
</dbReference>
<evidence type="ECO:0000256" key="2">
    <source>
        <dbReference type="ARBA" id="ARBA00022692"/>
    </source>
</evidence>
<evidence type="ECO:0000256" key="4">
    <source>
        <dbReference type="ARBA" id="ARBA00023136"/>
    </source>
</evidence>
<keyword evidence="4 5" id="KW-0472">Membrane</keyword>
<keyword evidence="2 5" id="KW-0812">Transmembrane</keyword>
<dbReference type="EMBL" id="RFXN01000020">
    <property type="protein sequence ID" value="NBR93721.1"/>
    <property type="molecule type" value="Genomic_DNA"/>
</dbReference>
<evidence type="ECO:0000256" key="3">
    <source>
        <dbReference type="ARBA" id="ARBA00022989"/>
    </source>
</evidence>
<evidence type="ECO:0000256" key="5">
    <source>
        <dbReference type="SAM" id="Phobius"/>
    </source>
</evidence>
<proteinExistence type="predicted"/>
<accession>A0A965GC41</accession>
<name>A0A965GC41_9PROT</name>
<comment type="subcellular location">
    <subcellularLocation>
        <location evidence="1">Membrane</location>
        <topology evidence="1">Multi-pass membrane protein</topology>
    </subcellularLocation>
</comment>
<comment type="caution">
    <text evidence="7">The sequence shown here is derived from an EMBL/GenBank/DDBJ whole genome shotgun (WGS) entry which is preliminary data.</text>
</comment>
<organism evidence="7 8">
    <name type="scientific">Candidatus Fonsibacter lacus</name>
    <dbReference type="NCBI Taxonomy" id="2576439"/>
    <lineage>
        <taxon>Bacteria</taxon>
        <taxon>Pseudomonadati</taxon>
        <taxon>Pseudomonadota</taxon>
        <taxon>Alphaproteobacteria</taxon>
        <taxon>Candidatus Pelagibacterales</taxon>
        <taxon>Candidatus Pelagibacterales incertae sedis</taxon>
        <taxon>Candidatus Fonsibacter</taxon>
    </lineage>
</organism>
<reference evidence="7" key="1">
    <citation type="submission" date="2018-10" db="EMBL/GenBank/DDBJ databases">
        <title>Iterative Subtractive Binning of Freshwater Chronoseries Metagenomes Recovers Nearly Complete Genomes from over Four Hundred Novel Species.</title>
        <authorList>
            <person name="Rodriguez-R L.M."/>
            <person name="Tsementzi D."/>
            <person name="Luo C."/>
            <person name="Konstantinidis K.T."/>
        </authorList>
    </citation>
    <scope>NUCLEOTIDE SEQUENCE</scope>
    <source>
        <strain evidence="7">WB5_2A_028</strain>
    </source>
</reference>
<evidence type="ECO:0000313" key="8">
    <source>
        <dbReference type="Proteomes" id="UP000740727"/>
    </source>
</evidence>
<keyword evidence="3 5" id="KW-1133">Transmembrane helix</keyword>
<evidence type="ECO:0000259" key="6">
    <source>
        <dbReference type="Pfam" id="PF06271"/>
    </source>
</evidence>
<evidence type="ECO:0000256" key="1">
    <source>
        <dbReference type="ARBA" id="ARBA00004141"/>
    </source>
</evidence>
<evidence type="ECO:0000313" key="7">
    <source>
        <dbReference type="EMBL" id="NBR93721.1"/>
    </source>
</evidence>
<dbReference type="Pfam" id="PF06271">
    <property type="entry name" value="RDD"/>
    <property type="match status" value="1"/>
</dbReference>
<feature type="transmembrane region" description="Helical" evidence="5">
    <location>
        <begin position="91"/>
        <end position="111"/>
    </location>
</feature>
<dbReference type="GO" id="GO:0016020">
    <property type="term" value="C:membrane"/>
    <property type="evidence" value="ECO:0007669"/>
    <property type="project" value="UniProtKB-SubCell"/>
</dbReference>
<feature type="domain" description="RDD" evidence="6">
    <location>
        <begin position="20"/>
        <end position="112"/>
    </location>
</feature>
<dbReference type="Proteomes" id="UP000740727">
    <property type="component" value="Unassembled WGS sequence"/>
</dbReference>